<reference evidence="1" key="2">
    <citation type="submission" date="2019-01" db="UniProtKB">
        <authorList>
            <consortium name="EnsemblPlants"/>
        </authorList>
    </citation>
    <scope>IDENTIFICATION</scope>
    <source>
        <strain evidence="1">cv. Heinz 1706</strain>
    </source>
</reference>
<dbReference type="AlphaFoldDB" id="A0A3Q7FJR6"/>
<dbReference type="EnsemblPlants" id="Solyc03g045130.1.1">
    <property type="protein sequence ID" value="Solyc03g045130.1.1.1"/>
    <property type="gene ID" value="Solyc03g045130.1"/>
</dbReference>
<evidence type="ECO:0000313" key="2">
    <source>
        <dbReference type="Proteomes" id="UP000004994"/>
    </source>
</evidence>
<dbReference type="Proteomes" id="UP000004994">
    <property type="component" value="Chromosome 3"/>
</dbReference>
<organism evidence="1">
    <name type="scientific">Solanum lycopersicum</name>
    <name type="common">Tomato</name>
    <name type="synonym">Lycopersicon esculentum</name>
    <dbReference type="NCBI Taxonomy" id="4081"/>
    <lineage>
        <taxon>Eukaryota</taxon>
        <taxon>Viridiplantae</taxon>
        <taxon>Streptophyta</taxon>
        <taxon>Embryophyta</taxon>
        <taxon>Tracheophyta</taxon>
        <taxon>Spermatophyta</taxon>
        <taxon>Magnoliopsida</taxon>
        <taxon>eudicotyledons</taxon>
        <taxon>Gunneridae</taxon>
        <taxon>Pentapetalae</taxon>
        <taxon>asterids</taxon>
        <taxon>lamiids</taxon>
        <taxon>Solanales</taxon>
        <taxon>Solanaceae</taxon>
        <taxon>Solanoideae</taxon>
        <taxon>Solaneae</taxon>
        <taxon>Solanum</taxon>
        <taxon>Solanum subgen. Lycopersicon</taxon>
    </lineage>
</organism>
<dbReference type="InParanoid" id="A0A3Q7FJR6"/>
<dbReference type="PaxDb" id="4081-Solyc03g045130.1.1"/>
<name>A0A3Q7FJR6_SOLLC</name>
<reference evidence="1" key="1">
    <citation type="journal article" date="2012" name="Nature">
        <title>The tomato genome sequence provides insights into fleshy fruit evolution.</title>
        <authorList>
            <consortium name="Tomato Genome Consortium"/>
        </authorList>
    </citation>
    <scope>NUCLEOTIDE SEQUENCE [LARGE SCALE GENOMIC DNA]</scope>
    <source>
        <strain evidence="1">cv. Heinz 1706</strain>
    </source>
</reference>
<proteinExistence type="predicted"/>
<evidence type="ECO:0000313" key="1">
    <source>
        <dbReference type="EnsemblPlants" id="Solyc03g045130.1.1.1"/>
    </source>
</evidence>
<dbReference type="Gramene" id="Solyc03g045130.1.1">
    <property type="protein sequence ID" value="Solyc03g045130.1.1.1"/>
    <property type="gene ID" value="Solyc03g045130.1"/>
</dbReference>
<protein>
    <submittedName>
        <fullName evidence="1">Uncharacterized protein</fullName>
    </submittedName>
</protein>
<keyword evidence="2" id="KW-1185">Reference proteome</keyword>
<accession>A0A3Q7FJR6</accession>
<sequence length="104" mass="12009">MKGVLGSRKLFYAQSFAEFCIFQLEIYQRPERSTSSIFFLQSLCTGCWRFNCICTGIGNHTSIIGYCGCICWKGIWPNRTRIAHRCFLFSYCYGAKPVRGNYIC</sequence>